<dbReference type="SUPFAM" id="SSF100950">
    <property type="entry name" value="NagB/RpiA/CoA transferase-like"/>
    <property type="match status" value="1"/>
</dbReference>
<sequence>MKVIKVTDQFEGAKVAFDMIQEAMKQNIKTLGLATGSTPEALYKEMVESDVDFSHMTSVNLDEYVGLGSDDPQSYHYFMREHLFNKKPFKETFLPNGLATDAKKECERYDAILESHPIDIQILGIGENGHIGFNEPGSSFDGKTSEVNLTESTIEANSRNFSDISEVPTKAYSMGIGSIMQANKIILLAYGTKKAEAIYQTIKGPITELVPASALQVHPDVTIIVDEEAGSKL</sequence>
<comment type="catalytic activity">
    <reaction evidence="1 4">
        <text>alpha-D-glucosamine 6-phosphate + H2O = beta-D-fructose 6-phosphate + NH4(+)</text>
        <dbReference type="Rhea" id="RHEA:12172"/>
        <dbReference type="ChEBI" id="CHEBI:15377"/>
        <dbReference type="ChEBI" id="CHEBI:28938"/>
        <dbReference type="ChEBI" id="CHEBI:57634"/>
        <dbReference type="ChEBI" id="CHEBI:75989"/>
        <dbReference type="EC" id="3.5.99.6"/>
    </reaction>
</comment>
<evidence type="ECO:0000256" key="3">
    <source>
        <dbReference type="ARBA" id="ARBA00023277"/>
    </source>
</evidence>
<dbReference type="GO" id="GO:0019262">
    <property type="term" value="P:N-acetylneuraminate catabolic process"/>
    <property type="evidence" value="ECO:0007669"/>
    <property type="project" value="UniProtKB-UniRule"/>
</dbReference>
<keyword evidence="7" id="KW-1185">Reference proteome</keyword>
<feature type="active site" description="For ring-opening step" evidence="4">
    <location>
        <position position="135"/>
    </location>
</feature>
<organism evidence="6 7">
    <name type="scientific">Vagococcus martis</name>
    <dbReference type="NCBI Taxonomy" id="1768210"/>
    <lineage>
        <taxon>Bacteria</taxon>
        <taxon>Bacillati</taxon>
        <taxon>Bacillota</taxon>
        <taxon>Bacilli</taxon>
        <taxon>Lactobacillales</taxon>
        <taxon>Enterococcaceae</taxon>
        <taxon>Vagococcus</taxon>
    </lineage>
</organism>
<dbReference type="PANTHER" id="PTHR11280:SF5">
    <property type="entry name" value="GLUCOSAMINE-6-PHOSPHATE ISOMERASE"/>
    <property type="match status" value="1"/>
</dbReference>
<comment type="similarity">
    <text evidence="4">Belongs to the glucosamine/galactosamine-6-phosphate isomerase family. NagB subfamily.</text>
</comment>
<dbReference type="EC" id="3.5.99.6" evidence="4"/>
<dbReference type="RefSeq" id="WP_079344882.1">
    <property type="nucleotide sequence ID" value="NZ_MVAB01000001.1"/>
</dbReference>
<dbReference type="NCBIfam" id="TIGR00502">
    <property type="entry name" value="nagB"/>
    <property type="match status" value="1"/>
</dbReference>
<evidence type="ECO:0000313" key="7">
    <source>
        <dbReference type="Proteomes" id="UP000189970"/>
    </source>
</evidence>
<dbReference type="Proteomes" id="UP000189970">
    <property type="component" value="Unassembled WGS sequence"/>
</dbReference>
<feature type="active site" description="Proton acceptor; for enolization step" evidence="4">
    <location>
        <position position="62"/>
    </location>
</feature>
<dbReference type="GO" id="GO:0042802">
    <property type="term" value="F:identical protein binding"/>
    <property type="evidence" value="ECO:0007669"/>
    <property type="project" value="TreeGrafter"/>
</dbReference>
<keyword evidence="3 4" id="KW-0119">Carbohydrate metabolism</keyword>
<keyword evidence="2 4" id="KW-0378">Hydrolase</keyword>
<feature type="domain" description="Glucosamine/galactosamine-6-phosphate isomerase" evidence="5">
    <location>
        <begin position="18"/>
        <end position="216"/>
    </location>
</feature>
<dbReference type="GO" id="GO:0005975">
    <property type="term" value="P:carbohydrate metabolic process"/>
    <property type="evidence" value="ECO:0007669"/>
    <property type="project" value="InterPro"/>
</dbReference>
<dbReference type="InterPro" id="IPR018321">
    <property type="entry name" value="Glucosamine6P_isomerase_CS"/>
</dbReference>
<dbReference type="InterPro" id="IPR037171">
    <property type="entry name" value="NagB/RpiA_transferase-like"/>
</dbReference>
<dbReference type="EMBL" id="MVAB01000001">
    <property type="protein sequence ID" value="OPF86838.1"/>
    <property type="molecule type" value="Genomic_DNA"/>
</dbReference>
<comment type="function">
    <text evidence="4">Catalyzes the reversible isomerization-deamination of glucosamine 6-phosphate (GlcN6P) to form fructose 6-phosphate (Fru6P) and ammonium ion.</text>
</comment>
<feature type="active site" description="Proton acceptor; for ring-opening step" evidence="4">
    <location>
        <position position="130"/>
    </location>
</feature>
<dbReference type="FunFam" id="3.40.50.1360:FF:000003">
    <property type="entry name" value="Glucosamine-6-phosphate deaminase"/>
    <property type="match status" value="1"/>
</dbReference>
<dbReference type="GO" id="GO:0005737">
    <property type="term" value="C:cytoplasm"/>
    <property type="evidence" value="ECO:0007669"/>
    <property type="project" value="TreeGrafter"/>
</dbReference>
<proteinExistence type="inferred from homology"/>
<dbReference type="PANTHER" id="PTHR11280">
    <property type="entry name" value="GLUCOSAMINE-6-PHOSPHATE ISOMERASE"/>
    <property type="match status" value="1"/>
</dbReference>
<reference evidence="6 7" key="1">
    <citation type="submission" date="2017-02" db="EMBL/GenBank/DDBJ databases">
        <title>Vagococcus cremeus sp. nov., isolated from the small intestine of a marten, Martes flavigula.</title>
        <authorList>
            <person name="Tak E.J."/>
            <person name="Bae J.-W."/>
        </authorList>
    </citation>
    <scope>NUCLEOTIDE SEQUENCE [LARGE SCALE GENOMIC DNA]</scope>
    <source>
        <strain evidence="6 7">D7T301</strain>
    </source>
</reference>
<dbReference type="HAMAP" id="MF_01241">
    <property type="entry name" value="GlcN6P_deamin"/>
    <property type="match status" value="1"/>
</dbReference>
<dbReference type="UniPathway" id="UPA00629">
    <property type="reaction ID" value="UER00684"/>
</dbReference>
<dbReference type="Gene3D" id="3.40.50.1360">
    <property type="match status" value="1"/>
</dbReference>
<comment type="caution">
    <text evidence="6">The sequence shown here is derived from an EMBL/GenBank/DDBJ whole genome shotgun (WGS) entry which is preliminary data.</text>
</comment>
<dbReference type="CDD" id="cd01399">
    <property type="entry name" value="GlcN6P_deaminase"/>
    <property type="match status" value="1"/>
</dbReference>
<gene>
    <name evidence="4" type="primary">nagB</name>
    <name evidence="6" type="ORF">BW731_00810</name>
</gene>
<dbReference type="GO" id="GO:0004342">
    <property type="term" value="F:glucosamine-6-phosphate deaminase activity"/>
    <property type="evidence" value="ECO:0007669"/>
    <property type="project" value="UniProtKB-UniRule"/>
</dbReference>
<dbReference type="InterPro" id="IPR006148">
    <property type="entry name" value="Glc/Gal-6P_isomerase"/>
</dbReference>
<evidence type="ECO:0000256" key="4">
    <source>
        <dbReference type="HAMAP-Rule" id="MF_01241"/>
    </source>
</evidence>
<protein>
    <recommendedName>
        <fullName evidence="4">Glucosamine-6-phosphate deaminase</fullName>
        <ecNumber evidence="4">3.5.99.6</ecNumber>
    </recommendedName>
    <alternativeName>
        <fullName evidence="4">GlcN6P deaminase</fullName>
        <shortName evidence="4">GNPDA</shortName>
    </alternativeName>
    <alternativeName>
        <fullName evidence="4">Glucosamine-6-phosphate isomerase</fullName>
    </alternativeName>
</protein>
<evidence type="ECO:0000256" key="1">
    <source>
        <dbReference type="ARBA" id="ARBA00000644"/>
    </source>
</evidence>
<evidence type="ECO:0000313" key="6">
    <source>
        <dbReference type="EMBL" id="OPF86838.1"/>
    </source>
</evidence>
<evidence type="ECO:0000256" key="2">
    <source>
        <dbReference type="ARBA" id="ARBA00022801"/>
    </source>
</evidence>
<comment type="pathway">
    <text evidence="4">Amino-sugar metabolism; N-acetylneuraminate degradation; D-fructose 6-phosphate from N-acetylneuraminate: step 5/5.</text>
</comment>
<name>A0A1V4DEB5_9ENTE</name>
<feature type="active site" description="For ring-opening step" evidence="4">
    <location>
        <position position="128"/>
    </location>
</feature>
<comment type="caution">
    <text evidence="4">Lacks conserved residue(s) required for the propagation of feature annotation.</text>
</comment>
<dbReference type="Pfam" id="PF01182">
    <property type="entry name" value="Glucosamine_iso"/>
    <property type="match status" value="1"/>
</dbReference>
<evidence type="ECO:0000259" key="5">
    <source>
        <dbReference type="Pfam" id="PF01182"/>
    </source>
</evidence>
<dbReference type="PROSITE" id="PS01161">
    <property type="entry name" value="GLC_GALNAC_ISOMERASE"/>
    <property type="match status" value="1"/>
</dbReference>
<dbReference type="InterPro" id="IPR004547">
    <property type="entry name" value="Glucosamine6P_isomerase"/>
</dbReference>
<dbReference type="GO" id="GO:0006043">
    <property type="term" value="P:glucosamine catabolic process"/>
    <property type="evidence" value="ECO:0007669"/>
    <property type="project" value="TreeGrafter"/>
</dbReference>
<dbReference type="AlphaFoldDB" id="A0A1V4DEB5"/>
<dbReference type="GO" id="GO:0006046">
    <property type="term" value="P:N-acetylglucosamine catabolic process"/>
    <property type="evidence" value="ECO:0007669"/>
    <property type="project" value="UniProtKB-UniRule"/>
</dbReference>
<accession>A0A1V4DEB5</accession>